<dbReference type="AlphaFoldDB" id="A0A9D7XCW1"/>
<gene>
    <name evidence="2" type="ORF">IPO85_06860</name>
</gene>
<name>A0A9D7XCW1_9BACT</name>
<protein>
    <submittedName>
        <fullName evidence="2">Outer membrane beta-barrel protein</fullName>
    </submittedName>
</protein>
<comment type="caution">
    <text evidence="2">The sequence shown here is derived from an EMBL/GenBank/DDBJ whole genome shotgun (WGS) entry which is preliminary data.</text>
</comment>
<evidence type="ECO:0000313" key="2">
    <source>
        <dbReference type="EMBL" id="MBK9717219.1"/>
    </source>
</evidence>
<organism evidence="2 3">
    <name type="scientific">Candidatus Defluviibacterium haderslevense</name>
    <dbReference type="NCBI Taxonomy" id="2981993"/>
    <lineage>
        <taxon>Bacteria</taxon>
        <taxon>Pseudomonadati</taxon>
        <taxon>Bacteroidota</taxon>
        <taxon>Saprospiria</taxon>
        <taxon>Saprospirales</taxon>
        <taxon>Saprospiraceae</taxon>
        <taxon>Candidatus Defluviibacterium</taxon>
    </lineage>
</organism>
<dbReference type="EMBL" id="JADKFW010000004">
    <property type="protein sequence ID" value="MBK9717219.1"/>
    <property type="molecule type" value="Genomic_DNA"/>
</dbReference>
<evidence type="ECO:0000313" key="3">
    <source>
        <dbReference type="Proteomes" id="UP000808349"/>
    </source>
</evidence>
<feature type="domain" description="Outer membrane protein beta-barrel" evidence="1">
    <location>
        <begin position="11"/>
        <end position="149"/>
    </location>
</feature>
<evidence type="ECO:0000259" key="1">
    <source>
        <dbReference type="Pfam" id="PF13568"/>
    </source>
</evidence>
<dbReference type="Proteomes" id="UP000808349">
    <property type="component" value="Unassembled WGS sequence"/>
</dbReference>
<sequence>MKSQNTATQLVFYSINICPKISLTTGLQYSNKGYQTKTTEAIWQAPDPSLASSTQFRYQNYFIDIPVIANYFIGNKKLRLVTSLGLTTNLFINEIVSLKLNYLTKPSEIHNTKSNYNYNKFNISATLGCGMNYCIHSKIDIRLEPTFRYQIFRIINADLTARLWNIGLNLGVFNTF</sequence>
<accession>A0A9D7XCW1</accession>
<dbReference type="InterPro" id="IPR025665">
    <property type="entry name" value="Beta-barrel_OMP_2"/>
</dbReference>
<dbReference type="Pfam" id="PF13568">
    <property type="entry name" value="OMP_b-brl_2"/>
    <property type="match status" value="1"/>
</dbReference>
<reference evidence="2 3" key="1">
    <citation type="submission" date="2020-10" db="EMBL/GenBank/DDBJ databases">
        <title>Connecting structure to function with the recovery of over 1000 high-quality activated sludge metagenome-assembled genomes encoding full-length rRNA genes using long-read sequencing.</title>
        <authorList>
            <person name="Singleton C.M."/>
            <person name="Petriglieri F."/>
            <person name="Kristensen J.M."/>
            <person name="Kirkegaard R.H."/>
            <person name="Michaelsen T.Y."/>
            <person name="Andersen M.H."/>
            <person name="Karst S.M."/>
            <person name="Dueholm M.S."/>
            <person name="Nielsen P.H."/>
            <person name="Albertsen M."/>
        </authorList>
    </citation>
    <scope>NUCLEOTIDE SEQUENCE [LARGE SCALE GENOMIC DNA]</scope>
    <source>
        <strain evidence="2">Ribe_18-Q3-R11-54_BAT3C.373</strain>
    </source>
</reference>
<proteinExistence type="predicted"/>